<evidence type="ECO:0000259" key="2">
    <source>
        <dbReference type="SMART" id="SM00829"/>
    </source>
</evidence>
<dbReference type="InterPro" id="IPR051603">
    <property type="entry name" value="Zinc-ADH_QOR/CCCR"/>
</dbReference>
<dbReference type="Pfam" id="PF08240">
    <property type="entry name" value="ADH_N"/>
    <property type="match status" value="1"/>
</dbReference>
<sequence>MHAVAFHEHGEIDNLELMDVPRPTPESDEVIVAVEAAALNHQDLFAVRELDHYVPQYPFWGGGDIAGVVDELGDEVTGWEEGDRVAVNPAISCGECEFCVRGEHSQCANYAVFGEHRLGGFAEYVAVPAENLVRVPDGYEMTKAAAAPMAAGTAWRMLVTRADVDPWDDVLIVGASGGVGSYAVQIAKNVLNVGTLYGTTSSAAKADFLRELGVDEVIDYTEEDFSRVVWEATDKRGVDVVVNNVGGETWVPSLRTLRNGGTLVTSGATAGPNPETEIRLLFVRQLNVLGSTTHTRDSFATMMEYVFDGTIDPVVQETYPLEEFEEAFRKMADRELYGKVVLTVGE</sequence>
<keyword evidence="4" id="KW-1185">Reference proteome</keyword>
<organism evidence="3 4">
    <name type="scientific">Halogeometricum luteum</name>
    <dbReference type="NCBI Taxonomy" id="2950537"/>
    <lineage>
        <taxon>Archaea</taxon>
        <taxon>Methanobacteriati</taxon>
        <taxon>Methanobacteriota</taxon>
        <taxon>Stenosarchaea group</taxon>
        <taxon>Halobacteria</taxon>
        <taxon>Halobacteriales</taxon>
        <taxon>Haloferacaceae</taxon>
        <taxon>Halogeometricum</taxon>
    </lineage>
</organism>
<dbReference type="SUPFAM" id="SSF51735">
    <property type="entry name" value="NAD(P)-binding Rossmann-fold domains"/>
    <property type="match status" value="1"/>
</dbReference>
<reference evidence="3 4" key="1">
    <citation type="submission" date="2022-06" db="EMBL/GenBank/DDBJ databases">
        <title>Halogeometricum sp. a new haloarchaeum isolate from saline soil.</title>
        <authorList>
            <person name="Strakova D."/>
            <person name="Galisteo C."/>
            <person name="Sanchez-Porro C."/>
            <person name="Ventosa A."/>
        </authorList>
    </citation>
    <scope>NUCLEOTIDE SEQUENCE [LARGE SCALE GENOMIC DNA]</scope>
    <source>
        <strain evidence="4">S3BR25-2</strain>
    </source>
</reference>
<comment type="caution">
    <text evidence="3">The sequence shown here is derived from an EMBL/GenBank/DDBJ whole genome shotgun (WGS) entry which is preliminary data.</text>
</comment>
<dbReference type="InterPro" id="IPR011032">
    <property type="entry name" value="GroES-like_sf"/>
</dbReference>
<keyword evidence="1" id="KW-0521">NADP</keyword>
<accession>A0ABU2G434</accession>
<feature type="domain" description="Enoyl reductase (ER)" evidence="2">
    <location>
        <begin position="10"/>
        <end position="342"/>
    </location>
</feature>
<evidence type="ECO:0000313" key="3">
    <source>
        <dbReference type="EMBL" id="MDS0294908.1"/>
    </source>
</evidence>
<dbReference type="Proteomes" id="UP001254813">
    <property type="component" value="Unassembled WGS sequence"/>
</dbReference>
<dbReference type="SMART" id="SM00829">
    <property type="entry name" value="PKS_ER"/>
    <property type="match status" value="1"/>
</dbReference>
<dbReference type="RefSeq" id="WP_310928755.1">
    <property type="nucleotide sequence ID" value="NZ_JAMQOQ010000003.1"/>
</dbReference>
<dbReference type="InterPro" id="IPR013154">
    <property type="entry name" value="ADH-like_N"/>
</dbReference>
<evidence type="ECO:0000313" key="4">
    <source>
        <dbReference type="Proteomes" id="UP001254813"/>
    </source>
</evidence>
<evidence type="ECO:0000256" key="1">
    <source>
        <dbReference type="ARBA" id="ARBA00022857"/>
    </source>
</evidence>
<dbReference type="Pfam" id="PF13602">
    <property type="entry name" value="ADH_zinc_N_2"/>
    <property type="match status" value="1"/>
</dbReference>
<protein>
    <submittedName>
        <fullName evidence="3">Alcohol dehydrogenase catalytic domain-containing protein</fullName>
    </submittedName>
</protein>
<dbReference type="PANTHER" id="PTHR44154">
    <property type="entry name" value="QUINONE OXIDOREDUCTASE"/>
    <property type="match status" value="1"/>
</dbReference>
<dbReference type="InterPro" id="IPR036291">
    <property type="entry name" value="NAD(P)-bd_dom_sf"/>
</dbReference>
<name>A0ABU2G434_9EURY</name>
<gene>
    <name evidence="3" type="ORF">NDI79_12080</name>
</gene>
<dbReference type="EMBL" id="JAMQOQ010000003">
    <property type="protein sequence ID" value="MDS0294908.1"/>
    <property type="molecule type" value="Genomic_DNA"/>
</dbReference>
<proteinExistence type="predicted"/>
<dbReference type="SUPFAM" id="SSF50129">
    <property type="entry name" value="GroES-like"/>
    <property type="match status" value="1"/>
</dbReference>
<dbReference type="Gene3D" id="3.90.180.10">
    <property type="entry name" value="Medium-chain alcohol dehydrogenases, catalytic domain"/>
    <property type="match status" value="1"/>
</dbReference>
<dbReference type="PANTHER" id="PTHR44154:SF1">
    <property type="entry name" value="QUINONE OXIDOREDUCTASE"/>
    <property type="match status" value="1"/>
</dbReference>
<dbReference type="InterPro" id="IPR020843">
    <property type="entry name" value="ER"/>
</dbReference>